<dbReference type="RefSeq" id="WP_045098747.1">
    <property type="nucleotide sequence ID" value="NZ_CP020614.1"/>
</dbReference>
<evidence type="ECO:0000313" key="3">
    <source>
        <dbReference type="EMBL" id="SCY56480.1"/>
    </source>
</evidence>
<keyword evidence="1" id="KW-0472">Membrane</keyword>
<dbReference type="EMBL" id="LN614830">
    <property type="protein sequence ID" value="CEG60314.1"/>
    <property type="molecule type" value="Genomic_DNA"/>
</dbReference>
<proteinExistence type="predicted"/>
<evidence type="ECO:0000256" key="1">
    <source>
        <dbReference type="SAM" id="Phobius"/>
    </source>
</evidence>
<dbReference type="AlphaFoldDB" id="A0A098GCV2"/>
<accession>A0A098GCV2</accession>
<feature type="transmembrane region" description="Helical" evidence="1">
    <location>
        <begin position="107"/>
        <end position="132"/>
    </location>
</feature>
<evidence type="ECO:0000313" key="5">
    <source>
        <dbReference type="Proteomes" id="UP000182998"/>
    </source>
</evidence>
<sequence length="223" mass="24912">MGWNEAKIQFQIALEQDYLNSSISRHFFNSENSKKSVFFCKGKRFLKSIEELRNFFNPEAEILFEDILNAATKILKNPEEGHQSLIENIDHLKGRIKKREEVRSCTGVGNFLANSIFAAVGSALAMAGIYTVYNSIALLSTGAFVLASGPMLWLAIGIGAILIGLFIAGMTAYDAYTNYRFHKESQIKEIEEFANLLSPHCSVDEEQLDGSLAEKETDYLAHT</sequence>
<dbReference type="Proteomes" id="UP000032414">
    <property type="component" value="Chromosome I"/>
</dbReference>
<feature type="transmembrane region" description="Helical" evidence="1">
    <location>
        <begin position="152"/>
        <end position="173"/>
    </location>
</feature>
<dbReference type="HOGENOM" id="CLU_1239633_0_0_6"/>
<reference evidence="3 5" key="3">
    <citation type="submission" date="2016-10" db="EMBL/GenBank/DDBJ databases">
        <authorList>
            <person name="Varghese N."/>
            <person name="Submissions S."/>
        </authorList>
    </citation>
    <scope>NUCLEOTIDE SEQUENCE [LARGE SCALE GENOMIC DNA]</scope>
    <source>
        <strain evidence="3 5">ATCC 33218</strain>
    </source>
</reference>
<dbReference type="EMBL" id="FMVN01000010">
    <property type="protein sequence ID" value="SCY56480.1"/>
    <property type="molecule type" value="Genomic_DNA"/>
</dbReference>
<dbReference type="PATRIC" id="fig|451.8.peg.311"/>
<evidence type="ECO:0000313" key="4">
    <source>
        <dbReference type="Proteomes" id="UP000032414"/>
    </source>
</evidence>
<dbReference type="STRING" id="451.B6N58_10490"/>
<name>A0A098GCV2_LEGMI</name>
<reference evidence="4" key="2">
    <citation type="submission" date="2014-09" db="EMBL/GenBank/DDBJ databases">
        <authorList>
            <person name="Gomez-Valero L."/>
        </authorList>
    </citation>
    <scope>NUCLEOTIDE SEQUENCE [LARGE SCALE GENOMIC DNA]</scope>
    <source>
        <strain evidence="4">ATCC33218</strain>
    </source>
</reference>
<dbReference type="KEGG" id="tmc:LMI_0998"/>
<keyword evidence="5" id="KW-1185">Reference proteome</keyword>
<keyword evidence="1" id="KW-0812">Transmembrane</keyword>
<evidence type="ECO:0000313" key="2">
    <source>
        <dbReference type="EMBL" id="CEG60314.1"/>
    </source>
</evidence>
<gene>
    <name evidence="2" type="ORF">LMI_0998</name>
    <name evidence="3" type="ORF">SAMN02982997_02067</name>
</gene>
<dbReference type="OrthoDB" id="5657176at2"/>
<dbReference type="Proteomes" id="UP000182998">
    <property type="component" value="Unassembled WGS sequence"/>
</dbReference>
<keyword evidence="1" id="KW-1133">Transmembrane helix</keyword>
<reference evidence="2" key="1">
    <citation type="submission" date="2014-09" db="EMBL/GenBank/DDBJ databases">
        <authorList>
            <person name="GOMEZ-VALERO Laura"/>
        </authorList>
    </citation>
    <scope>NUCLEOTIDE SEQUENCE</scope>
    <source>
        <strain evidence="2">ATCC33218</strain>
    </source>
</reference>
<organism evidence="2 4">
    <name type="scientific">Legionella micdadei</name>
    <name type="common">Tatlockia micdadei</name>
    <dbReference type="NCBI Taxonomy" id="451"/>
    <lineage>
        <taxon>Bacteria</taxon>
        <taxon>Pseudomonadati</taxon>
        <taxon>Pseudomonadota</taxon>
        <taxon>Gammaproteobacteria</taxon>
        <taxon>Legionellales</taxon>
        <taxon>Legionellaceae</taxon>
        <taxon>Legionella</taxon>
    </lineage>
</organism>
<protein>
    <submittedName>
        <fullName evidence="2">Uncharacterized protein</fullName>
    </submittedName>
</protein>